<evidence type="ECO:0000313" key="1">
    <source>
        <dbReference type="EMBL" id="KAI5316700.1"/>
    </source>
</evidence>
<organism evidence="1 2">
    <name type="scientific">Prunus dulcis</name>
    <name type="common">Almond</name>
    <name type="synonym">Amygdalus dulcis</name>
    <dbReference type="NCBI Taxonomy" id="3755"/>
    <lineage>
        <taxon>Eukaryota</taxon>
        <taxon>Viridiplantae</taxon>
        <taxon>Streptophyta</taxon>
        <taxon>Embryophyta</taxon>
        <taxon>Tracheophyta</taxon>
        <taxon>Spermatophyta</taxon>
        <taxon>Magnoliopsida</taxon>
        <taxon>eudicotyledons</taxon>
        <taxon>Gunneridae</taxon>
        <taxon>Pentapetalae</taxon>
        <taxon>rosids</taxon>
        <taxon>fabids</taxon>
        <taxon>Rosales</taxon>
        <taxon>Rosaceae</taxon>
        <taxon>Amygdaloideae</taxon>
        <taxon>Amygdaleae</taxon>
        <taxon>Prunus</taxon>
    </lineage>
</organism>
<reference evidence="1 2" key="1">
    <citation type="journal article" date="2022" name="G3 (Bethesda)">
        <title>Whole-genome sequence and methylome profiling of the almond [Prunus dulcis (Mill.) D.A. Webb] cultivar 'Nonpareil'.</title>
        <authorList>
            <person name="D'Amico-Willman K.M."/>
            <person name="Ouma W.Z."/>
            <person name="Meulia T."/>
            <person name="Sideli G.M."/>
            <person name="Gradziel T.M."/>
            <person name="Fresnedo-Ramirez J."/>
        </authorList>
    </citation>
    <scope>NUCLEOTIDE SEQUENCE [LARGE SCALE GENOMIC DNA]</scope>
    <source>
        <strain evidence="1">Clone GOH B32 T37-40</strain>
    </source>
</reference>
<protein>
    <recommendedName>
        <fullName evidence="3">Transposable element protein</fullName>
    </recommendedName>
</protein>
<accession>A0AAD4V1C4</accession>
<name>A0AAD4V1C4_PRUDU</name>
<keyword evidence="2" id="KW-1185">Reference proteome</keyword>
<comment type="caution">
    <text evidence="1">The sequence shown here is derived from an EMBL/GenBank/DDBJ whole genome shotgun (WGS) entry which is preliminary data.</text>
</comment>
<dbReference type="CDD" id="cd09272">
    <property type="entry name" value="RNase_HI_RT_Ty1"/>
    <property type="match status" value="1"/>
</dbReference>
<dbReference type="PANTHER" id="PTHR11439">
    <property type="entry name" value="GAG-POL-RELATED RETROTRANSPOSON"/>
    <property type="match status" value="1"/>
</dbReference>
<dbReference type="Proteomes" id="UP001054821">
    <property type="component" value="Chromosome 7"/>
</dbReference>
<dbReference type="PANTHER" id="PTHR11439:SF467">
    <property type="entry name" value="INTEGRASE CATALYTIC DOMAIN-CONTAINING PROTEIN"/>
    <property type="match status" value="1"/>
</dbReference>
<proteinExistence type="predicted"/>
<dbReference type="EMBL" id="JAJFAZ020000007">
    <property type="protein sequence ID" value="KAI5316700.1"/>
    <property type="molecule type" value="Genomic_DNA"/>
</dbReference>
<gene>
    <name evidence="1" type="ORF">L3X38_036407</name>
</gene>
<sequence length="193" mass="22114">MRNKTYASLVGSIMYVQVCTRPDLALCISKMRRFQSNPGTQHWIAGKKILRYLQRPKDYMLIYKRIENLELVGYANANLGKAEDDYISASGFLFKMAGASVAWKSAKQSGVSSSTMFSKYIACYEATSHAVWLRNFIKDIKVVDSISRPVQIYNDNTAVVFHFMNNKMSSRLQPIDIKYLIVREKVADKLVRF</sequence>
<evidence type="ECO:0008006" key="3">
    <source>
        <dbReference type="Google" id="ProtNLM"/>
    </source>
</evidence>
<evidence type="ECO:0000313" key="2">
    <source>
        <dbReference type="Proteomes" id="UP001054821"/>
    </source>
</evidence>
<dbReference type="AlphaFoldDB" id="A0AAD4V1C4"/>